<sequence>MKQPSTTVSTRSHYCGVFLERCLSMLTLVDSLPSTHEVDLAECIKASAEWSYGATLDEVKDIVQQFVTKKDAQNMTFGRDISFRRKQSS</sequence>
<dbReference type="AlphaFoldDB" id="A0AAE0YF48"/>
<dbReference type="EMBL" id="JAWDGP010006314">
    <property type="protein sequence ID" value="KAK3743351.1"/>
    <property type="molecule type" value="Genomic_DNA"/>
</dbReference>
<comment type="caution">
    <text evidence="1">The sequence shown here is derived from an EMBL/GenBank/DDBJ whole genome shotgun (WGS) entry which is preliminary data.</text>
</comment>
<dbReference type="Proteomes" id="UP001283361">
    <property type="component" value="Unassembled WGS sequence"/>
</dbReference>
<organism evidence="1 2">
    <name type="scientific">Elysia crispata</name>
    <name type="common">lettuce slug</name>
    <dbReference type="NCBI Taxonomy" id="231223"/>
    <lineage>
        <taxon>Eukaryota</taxon>
        <taxon>Metazoa</taxon>
        <taxon>Spiralia</taxon>
        <taxon>Lophotrochozoa</taxon>
        <taxon>Mollusca</taxon>
        <taxon>Gastropoda</taxon>
        <taxon>Heterobranchia</taxon>
        <taxon>Euthyneura</taxon>
        <taxon>Panpulmonata</taxon>
        <taxon>Sacoglossa</taxon>
        <taxon>Placobranchoidea</taxon>
        <taxon>Plakobranchidae</taxon>
        <taxon>Elysia</taxon>
    </lineage>
</organism>
<proteinExistence type="predicted"/>
<evidence type="ECO:0000313" key="2">
    <source>
        <dbReference type="Proteomes" id="UP001283361"/>
    </source>
</evidence>
<name>A0AAE0YF48_9GAST</name>
<keyword evidence="2" id="KW-1185">Reference proteome</keyword>
<protein>
    <submittedName>
        <fullName evidence="1">Uncharacterized protein</fullName>
    </submittedName>
</protein>
<evidence type="ECO:0000313" key="1">
    <source>
        <dbReference type="EMBL" id="KAK3743351.1"/>
    </source>
</evidence>
<accession>A0AAE0YF48</accession>
<gene>
    <name evidence="1" type="ORF">RRG08_061287</name>
</gene>
<reference evidence="1" key="1">
    <citation type="journal article" date="2023" name="G3 (Bethesda)">
        <title>A reference genome for the long-term kleptoplast-retaining sea slug Elysia crispata morphotype clarki.</title>
        <authorList>
            <person name="Eastman K.E."/>
            <person name="Pendleton A.L."/>
            <person name="Shaikh M.A."/>
            <person name="Suttiyut T."/>
            <person name="Ogas R."/>
            <person name="Tomko P."/>
            <person name="Gavelis G."/>
            <person name="Widhalm J.R."/>
            <person name="Wisecaver J.H."/>
        </authorList>
    </citation>
    <scope>NUCLEOTIDE SEQUENCE</scope>
    <source>
        <strain evidence="1">ECLA1</strain>
    </source>
</reference>